<feature type="region of interest" description="Disordered" evidence="1">
    <location>
        <begin position="381"/>
        <end position="403"/>
    </location>
</feature>
<dbReference type="STRING" id="363870.NG54_03335"/>
<dbReference type="InterPro" id="IPR006437">
    <property type="entry name" value="Phage_terminase_lsu"/>
</dbReference>
<evidence type="ECO:0000313" key="2">
    <source>
        <dbReference type="EMBL" id="KHD86363.1"/>
    </source>
</evidence>
<evidence type="ECO:0000256" key="1">
    <source>
        <dbReference type="SAM" id="MobiDB-lite"/>
    </source>
</evidence>
<sequence length="417" mass="47957">MKNKGFEFKPFSDKQIKLLTWWIPEVSPHSDCDGVIAEGSIRAGKTIAMIDSFISWSLSTFDGENFILGGKTMGALKRNVLNPMFLILTAKGISYKYIRSDDPRLEIGGNTYYIFGGDNEKSQDKVQGLTAAGAYLDEVALMPKSFVDQVMGRCSVDGAKYFFNCNPGHPKHWLKTEIIDNPKEKNFLVLHFTMDDNLSLAEKVKERLKRMFSGVFYLRYILGQWVVAEGLVYDMFKEKEHVISREKVFQMIRNKEFHTYIGAVDWGYTAPMAAGIYGIPRGKVKAVKIAEFYKTKQQTEDVANWFLEWENKLGKSLKVIFCDSAEPDRIVTLRKMHLRAKNAVKEISAGLNTVMTMHKNDEYLICEDCVNTINEKLTYSYPEKNDPKAKKDEPLDENNHAMDEERYALHSYFRKRR</sequence>
<dbReference type="RefSeq" id="WP_035353180.1">
    <property type="nucleotide sequence ID" value="NZ_JRUN01000006.1"/>
</dbReference>
<dbReference type="InterPro" id="IPR027417">
    <property type="entry name" value="P-loop_NTPase"/>
</dbReference>
<gene>
    <name evidence="2" type="ORF">NG54_03335</name>
</gene>
<dbReference type="Gene3D" id="3.30.420.280">
    <property type="match status" value="1"/>
</dbReference>
<dbReference type="EMBL" id="JRUN01000006">
    <property type="protein sequence ID" value="KHD86363.1"/>
    <property type="molecule type" value="Genomic_DNA"/>
</dbReference>
<dbReference type="NCBIfam" id="TIGR01547">
    <property type="entry name" value="phage_term_2"/>
    <property type="match status" value="1"/>
</dbReference>
<dbReference type="PANTHER" id="PTHR39184">
    <property type="match status" value="1"/>
</dbReference>
<dbReference type="Gene3D" id="3.40.50.300">
    <property type="entry name" value="P-loop containing nucleotide triphosphate hydrolases"/>
    <property type="match status" value="1"/>
</dbReference>
<dbReference type="InterPro" id="IPR052380">
    <property type="entry name" value="Viral_DNA_packaging_terminase"/>
</dbReference>
<dbReference type="Proteomes" id="UP000030588">
    <property type="component" value="Unassembled WGS sequence"/>
</dbReference>
<feature type="compositionally biased region" description="Basic and acidic residues" evidence="1">
    <location>
        <begin position="383"/>
        <end position="403"/>
    </location>
</feature>
<dbReference type="PANTHER" id="PTHR39184:SF1">
    <property type="entry name" value="PBSX PHAGE TERMINASE LARGE SUBUNIT"/>
    <property type="match status" value="1"/>
</dbReference>
<proteinExistence type="predicted"/>
<name>A0A0A6VG18_9BACI</name>
<evidence type="ECO:0000313" key="3">
    <source>
        <dbReference type="Proteomes" id="UP000030588"/>
    </source>
</evidence>
<comment type="caution">
    <text evidence="2">The sequence shown here is derived from an EMBL/GenBank/DDBJ whole genome shotgun (WGS) entry which is preliminary data.</text>
</comment>
<organism evidence="2 3">
    <name type="scientific">Heyndrickxia ginsengihumi</name>
    <dbReference type="NCBI Taxonomy" id="363870"/>
    <lineage>
        <taxon>Bacteria</taxon>
        <taxon>Bacillati</taxon>
        <taxon>Bacillota</taxon>
        <taxon>Bacilli</taxon>
        <taxon>Bacillales</taxon>
        <taxon>Bacillaceae</taxon>
        <taxon>Heyndrickxia</taxon>
    </lineage>
</organism>
<protein>
    <submittedName>
        <fullName evidence="2">Uncharacterized protein</fullName>
    </submittedName>
</protein>
<dbReference type="AlphaFoldDB" id="A0A0A6VG18"/>
<dbReference type="OrthoDB" id="4498710at2"/>
<dbReference type="Pfam" id="PF03237">
    <property type="entry name" value="Terminase_6N"/>
    <property type="match status" value="1"/>
</dbReference>
<accession>A0A0A6VG18</accession>
<reference evidence="2 3" key="1">
    <citation type="submission" date="2014-10" db="EMBL/GenBank/DDBJ databases">
        <title>Draft genome of phytase producing Bacillus ginsengihumi strain M2.11.</title>
        <authorList>
            <person name="Toymentseva A."/>
            <person name="Boulygina E.A."/>
            <person name="Kazakov S.V."/>
            <person name="Kayumov I."/>
            <person name="Suleimanova A.D."/>
            <person name="Mardanova A.M."/>
            <person name="Maria S.N."/>
            <person name="Sergey M.Y."/>
            <person name="Sharipova M.R."/>
        </authorList>
    </citation>
    <scope>NUCLEOTIDE SEQUENCE [LARGE SCALE GENOMIC DNA]</scope>
    <source>
        <strain evidence="2 3">M2.11</strain>
    </source>
</reference>